<keyword evidence="8" id="KW-1185">Reference proteome</keyword>
<dbReference type="InterPro" id="IPR036034">
    <property type="entry name" value="PDZ_sf"/>
</dbReference>
<keyword evidence="5" id="KW-1133">Transmembrane helix</keyword>
<accession>A0A1H9VL22</accession>
<evidence type="ECO:0000256" key="2">
    <source>
        <dbReference type="ARBA" id="ARBA00022670"/>
    </source>
</evidence>
<evidence type="ECO:0000256" key="4">
    <source>
        <dbReference type="ARBA" id="ARBA00022825"/>
    </source>
</evidence>
<evidence type="ECO:0000256" key="1">
    <source>
        <dbReference type="ARBA" id="ARBA00010541"/>
    </source>
</evidence>
<dbReference type="Pfam" id="PF13365">
    <property type="entry name" value="Trypsin_2"/>
    <property type="match status" value="1"/>
</dbReference>
<dbReference type="Gene3D" id="2.40.10.10">
    <property type="entry name" value="Trypsin-like serine proteases"/>
    <property type="match status" value="2"/>
</dbReference>
<dbReference type="PRINTS" id="PR00834">
    <property type="entry name" value="PROTEASES2C"/>
</dbReference>
<dbReference type="InterPro" id="IPR009003">
    <property type="entry name" value="Peptidase_S1_PA"/>
</dbReference>
<gene>
    <name evidence="7" type="ORF">SAMN05518684_11178</name>
</gene>
<sequence length="416" mass="44061">MGYYDDHAPAARNRSDARRGTKRTGIYGFAGAIIGALLVVFSVPLLADNGFLPYEVIPKNTSPVGSDEVTENDVEDDNIATETLNLQTTSEVIEAVEQVSDAVVGVVNMRQSTGLFGPEGSGEGTGSGVIYKIEEDRAFIVTNYHVIEGAGQGSSEIDVTLADGARVPAELVGEDVLTDLAVLTIEADGIDTIAEFGDSENLQAGEPAIAIGNPLSFEGTVTLGIISAVERSLPVDLTGNGQPDWNSEVLQTDAAINPGNSGGALLNIQGEVIGINSMKIAQQAVEGIGFAIPSAIALPVIEDLEQYGEVQRPQMGIALRSLQEIPSFHWHDTLGLPEDVKGGVYVESAENGTPADEAGLREGDVIVALDDQEIKDAHDLRSFLYKDVSVGDTITVTFYRDGEEQSVELTLDKQVF</sequence>
<evidence type="ECO:0000313" key="7">
    <source>
        <dbReference type="EMBL" id="SES22425.1"/>
    </source>
</evidence>
<keyword evidence="5" id="KW-0812">Transmembrane</keyword>
<evidence type="ECO:0000313" key="8">
    <source>
        <dbReference type="Proteomes" id="UP000198571"/>
    </source>
</evidence>
<dbReference type="GO" id="GO:0006508">
    <property type="term" value="P:proteolysis"/>
    <property type="evidence" value="ECO:0007669"/>
    <property type="project" value="UniProtKB-KW"/>
</dbReference>
<dbReference type="PANTHER" id="PTHR43343">
    <property type="entry name" value="PEPTIDASE S12"/>
    <property type="match status" value="1"/>
</dbReference>
<reference evidence="8" key="1">
    <citation type="submission" date="2016-10" db="EMBL/GenBank/DDBJ databases">
        <authorList>
            <person name="Varghese N."/>
            <person name="Submissions S."/>
        </authorList>
    </citation>
    <scope>NUCLEOTIDE SEQUENCE [LARGE SCALE GENOMIC DNA]</scope>
    <source>
        <strain evidence="8">S9</strain>
    </source>
</reference>
<keyword evidence="5" id="KW-0472">Membrane</keyword>
<evidence type="ECO:0000256" key="5">
    <source>
        <dbReference type="SAM" id="Phobius"/>
    </source>
</evidence>
<dbReference type="CDD" id="cd06781">
    <property type="entry name" value="cpPDZ_BsHtra-like"/>
    <property type="match status" value="1"/>
</dbReference>
<dbReference type="AlphaFoldDB" id="A0A1H9VL22"/>
<keyword evidence="3" id="KW-0378">Hydrolase</keyword>
<dbReference type="SMART" id="SM00228">
    <property type="entry name" value="PDZ"/>
    <property type="match status" value="1"/>
</dbReference>
<feature type="domain" description="PDZ" evidence="6">
    <location>
        <begin position="308"/>
        <end position="376"/>
    </location>
</feature>
<keyword evidence="4" id="KW-0720">Serine protease</keyword>
<dbReference type="STRING" id="1601833.SAMN05518684_11178"/>
<dbReference type="InterPro" id="IPR001940">
    <property type="entry name" value="Peptidase_S1C"/>
</dbReference>
<keyword evidence="2 7" id="KW-0645">Protease</keyword>
<dbReference type="InterPro" id="IPR043504">
    <property type="entry name" value="Peptidase_S1_PA_chymotrypsin"/>
</dbReference>
<dbReference type="EMBL" id="FOGT01000011">
    <property type="protein sequence ID" value="SES22425.1"/>
    <property type="molecule type" value="Genomic_DNA"/>
</dbReference>
<evidence type="ECO:0000259" key="6">
    <source>
        <dbReference type="PROSITE" id="PS50106"/>
    </source>
</evidence>
<dbReference type="InterPro" id="IPR001478">
    <property type="entry name" value="PDZ"/>
</dbReference>
<comment type="similarity">
    <text evidence="1">Belongs to the peptidase S1C family.</text>
</comment>
<dbReference type="Gene3D" id="2.30.42.10">
    <property type="match status" value="1"/>
</dbReference>
<dbReference type="SUPFAM" id="SSF50494">
    <property type="entry name" value="Trypsin-like serine proteases"/>
    <property type="match status" value="1"/>
</dbReference>
<dbReference type="GO" id="GO:0004252">
    <property type="term" value="F:serine-type endopeptidase activity"/>
    <property type="evidence" value="ECO:0007669"/>
    <property type="project" value="InterPro"/>
</dbReference>
<dbReference type="InterPro" id="IPR051201">
    <property type="entry name" value="Chloro_Bact_Ser_Proteases"/>
</dbReference>
<dbReference type="Pfam" id="PF13180">
    <property type="entry name" value="PDZ_2"/>
    <property type="match status" value="1"/>
</dbReference>
<organism evidence="7 8">
    <name type="scientific">Salipaludibacillus aurantiacus</name>
    <dbReference type="NCBI Taxonomy" id="1601833"/>
    <lineage>
        <taxon>Bacteria</taxon>
        <taxon>Bacillati</taxon>
        <taxon>Bacillota</taxon>
        <taxon>Bacilli</taxon>
        <taxon>Bacillales</taxon>
        <taxon>Bacillaceae</taxon>
    </lineage>
</organism>
<dbReference type="OrthoDB" id="9758917at2"/>
<dbReference type="PROSITE" id="PS50106">
    <property type="entry name" value="PDZ"/>
    <property type="match status" value="1"/>
</dbReference>
<dbReference type="RefSeq" id="WP_093053457.1">
    <property type="nucleotide sequence ID" value="NZ_FOGT01000011.1"/>
</dbReference>
<feature type="transmembrane region" description="Helical" evidence="5">
    <location>
        <begin position="24"/>
        <end position="47"/>
    </location>
</feature>
<protein>
    <submittedName>
        <fullName evidence="7">Serine protease Do</fullName>
    </submittedName>
</protein>
<dbReference type="Proteomes" id="UP000198571">
    <property type="component" value="Unassembled WGS sequence"/>
</dbReference>
<dbReference type="SUPFAM" id="SSF50156">
    <property type="entry name" value="PDZ domain-like"/>
    <property type="match status" value="1"/>
</dbReference>
<proteinExistence type="inferred from homology"/>
<dbReference type="PANTHER" id="PTHR43343:SF3">
    <property type="entry name" value="PROTEASE DO-LIKE 8, CHLOROPLASTIC"/>
    <property type="match status" value="1"/>
</dbReference>
<evidence type="ECO:0000256" key="3">
    <source>
        <dbReference type="ARBA" id="ARBA00022801"/>
    </source>
</evidence>
<name>A0A1H9VL22_9BACI</name>